<accession>A0A2A9NRW4</accession>
<dbReference type="STRING" id="703135.A0A2A9NRW4"/>
<name>A0A2A9NRW4_9AGAR</name>
<feature type="non-terminal residue" evidence="1">
    <location>
        <position position="117"/>
    </location>
</feature>
<reference evidence="1 2" key="1">
    <citation type="submission" date="2014-02" db="EMBL/GenBank/DDBJ databases">
        <title>Transposable element dynamics among asymbiotic and ectomycorrhizal Amanita fungi.</title>
        <authorList>
            <consortium name="DOE Joint Genome Institute"/>
            <person name="Hess J."/>
            <person name="Skrede I."/>
            <person name="Wolfe B."/>
            <person name="LaButti K."/>
            <person name="Ohm R.A."/>
            <person name="Grigoriev I.V."/>
            <person name="Pringle A."/>
        </authorList>
    </citation>
    <scope>NUCLEOTIDE SEQUENCE [LARGE SCALE GENOMIC DNA]</scope>
    <source>
        <strain evidence="1 2">SKay4041</strain>
    </source>
</reference>
<evidence type="ECO:0000313" key="2">
    <source>
        <dbReference type="Proteomes" id="UP000242287"/>
    </source>
</evidence>
<keyword evidence="2" id="KW-1185">Reference proteome</keyword>
<evidence type="ECO:0000313" key="1">
    <source>
        <dbReference type="EMBL" id="PFH50450.1"/>
    </source>
</evidence>
<dbReference type="Proteomes" id="UP000242287">
    <property type="component" value="Unassembled WGS sequence"/>
</dbReference>
<dbReference type="EMBL" id="KZ302003">
    <property type="protein sequence ID" value="PFH50450.1"/>
    <property type="molecule type" value="Genomic_DNA"/>
</dbReference>
<protein>
    <recommendedName>
        <fullName evidence="3">BTB domain-containing protein</fullName>
    </recommendedName>
</protein>
<sequence>PIYLPDVTTTDFDRLLSIIYPSTFARCDITTREEWISVLSLSSLLEFSSIRELAIENLSSVASIIDKAILGKKYGVKSWLLSAYSELCTREKPLTLEEGRRLGVDLVVRINELRHEL</sequence>
<feature type="non-terminal residue" evidence="1">
    <location>
        <position position="1"/>
    </location>
</feature>
<organism evidence="1 2">
    <name type="scientific">Amanita thiersii Skay4041</name>
    <dbReference type="NCBI Taxonomy" id="703135"/>
    <lineage>
        <taxon>Eukaryota</taxon>
        <taxon>Fungi</taxon>
        <taxon>Dikarya</taxon>
        <taxon>Basidiomycota</taxon>
        <taxon>Agaricomycotina</taxon>
        <taxon>Agaricomycetes</taxon>
        <taxon>Agaricomycetidae</taxon>
        <taxon>Agaricales</taxon>
        <taxon>Pluteineae</taxon>
        <taxon>Amanitaceae</taxon>
        <taxon>Amanita</taxon>
    </lineage>
</organism>
<evidence type="ECO:0008006" key="3">
    <source>
        <dbReference type="Google" id="ProtNLM"/>
    </source>
</evidence>
<dbReference type="OrthoDB" id="3223099at2759"/>
<proteinExistence type="predicted"/>
<gene>
    <name evidence="1" type="ORF">AMATHDRAFT_130871</name>
</gene>
<dbReference type="AlphaFoldDB" id="A0A2A9NRW4"/>